<feature type="binding site" evidence="8">
    <location>
        <position position="169"/>
    </location>
    <ligand>
        <name>Fe cation</name>
        <dbReference type="ChEBI" id="CHEBI:24875"/>
        <note>catalytic</note>
    </ligand>
</feature>
<evidence type="ECO:0000256" key="1">
    <source>
        <dbReference type="ARBA" id="ARBA00006787"/>
    </source>
</evidence>
<protein>
    <recommendedName>
        <fullName evidence="6">carotenoid 9,10-dioxygenase</fullName>
        <ecNumber evidence="6">1.14.99.n4</ecNumber>
    </recommendedName>
</protein>
<accession>A0AAV3Q723</accession>
<dbReference type="GO" id="GO:0016121">
    <property type="term" value="P:carotene catabolic process"/>
    <property type="evidence" value="ECO:0007669"/>
    <property type="project" value="TreeGrafter"/>
</dbReference>
<dbReference type="Proteomes" id="UP001454036">
    <property type="component" value="Unassembled WGS sequence"/>
</dbReference>
<keyword evidence="10" id="KW-1185">Reference proteome</keyword>
<evidence type="ECO:0000256" key="7">
    <source>
        <dbReference type="ARBA" id="ARBA00048709"/>
    </source>
</evidence>
<evidence type="ECO:0000256" key="2">
    <source>
        <dbReference type="ARBA" id="ARBA00022723"/>
    </source>
</evidence>
<feature type="binding site" evidence="8">
    <location>
        <position position="121"/>
    </location>
    <ligand>
        <name>Fe cation</name>
        <dbReference type="ChEBI" id="CHEBI:24875"/>
        <note>catalytic</note>
    </ligand>
</feature>
<keyword evidence="3" id="KW-0223">Dioxygenase</keyword>
<comment type="catalytic activity">
    <reaction evidence="7">
        <text>all-trans-zeaxanthin + 2 O2 = 4,9-dimethyldodeca-2,4,6,8,10-pentaenedial + 2 (3R)-hydroxy-beta-ionone</text>
        <dbReference type="Rhea" id="RHEA:26393"/>
        <dbReference type="ChEBI" id="CHEBI:15379"/>
        <dbReference type="ChEBI" id="CHEBI:27547"/>
        <dbReference type="ChEBI" id="CHEBI:53171"/>
        <dbReference type="ChEBI" id="CHEBI:53173"/>
        <dbReference type="EC" id="1.14.99.n4"/>
    </reaction>
</comment>
<comment type="cofactor">
    <cofactor evidence="8">
        <name>Fe(2+)</name>
        <dbReference type="ChEBI" id="CHEBI:29033"/>
    </cofactor>
    <text evidence="8">Binds 1 Fe(2+) ion per subunit.</text>
</comment>
<proteinExistence type="inferred from homology"/>
<reference evidence="9 10" key="1">
    <citation type="submission" date="2024-01" db="EMBL/GenBank/DDBJ databases">
        <title>The complete chloroplast genome sequence of Lithospermum erythrorhizon: insights into the phylogenetic relationship among Boraginaceae species and the maternal lineages of purple gromwells.</title>
        <authorList>
            <person name="Okada T."/>
            <person name="Watanabe K."/>
        </authorList>
    </citation>
    <scope>NUCLEOTIDE SEQUENCE [LARGE SCALE GENOMIC DNA]</scope>
</reference>
<dbReference type="GO" id="GO:0010436">
    <property type="term" value="F:carotenoid dioxygenase activity"/>
    <property type="evidence" value="ECO:0007669"/>
    <property type="project" value="TreeGrafter"/>
</dbReference>
<dbReference type="EMBL" id="BAABME010020251">
    <property type="protein sequence ID" value="GAA0159859.1"/>
    <property type="molecule type" value="Genomic_DNA"/>
</dbReference>
<evidence type="ECO:0000256" key="6">
    <source>
        <dbReference type="ARBA" id="ARBA00039084"/>
    </source>
</evidence>
<dbReference type="PANTHER" id="PTHR10543:SF89">
    <property type="entry name" value="CAROTENOID 9,10(9',10')-CLEAVAGE DIOXYGENASE 1"/>
    <property type="match status" value="1"/>
</dbReference>
<dbReference type="PANTHER" id="PTHR10543">
    <property type="entry name" value="BETA-CAROTENE DIOXYGENASE"/>
    <property type="match status" value="1"/>
</dbReference>
<feature type="binding site" evidence="8">
    <location>
        <position position="431"/>
    </location>
    <ligand>
        <name>Fe cation</name>
        <dbReference type="ChEBI" id="CHEBI:24875"/>
        <note>catalytic</note>
    </ligand>
</feature>
<evidence type="ECO:0000256" key="4">
    <source>
        <dbReference type="ARBA" id="ARBA00023002"/>
    </source>
</evidence>
<dbReference type="Pfam" id="PF03055">
    <property type="entry name" value="RPE65"/>
    <property type="match status" value="1"/>
</dbReference>
<sequence>MLHAIRFKDGKATYVSRYVQTSRYLQEHAYQASQFFKYGDLLGSFGLFAYYLHLLRGELGELVMSYGFANADTGLIYHNGMLMALQDFDKPYVIKVLENGDLQTLGINSYNNKLTSNFTPHAKKDPETGELFTFGSSIKAPYTIYNVVSKDGIMGDPVSITTSGPSYMHDFGITENYVIFMDLPFNFDPENMVTRNDWIYRFDTTKKSRFGVLPRYSKNEEGIKWFEFDEPFYIFHNANAWEDGEGNAILISCVMKREVEHIGHHMSFIPPMFYSASTPGLKGTQLEFPQLFKFTFNMKTGKCYQEQLSTSFVDYPKVNESHLGRKTRYIYTSKFDKLSSKIPSIVKFDLEGQGAKSLESKLDYGGNTYGSEVVFVPSVQTDRPLEEDDGYLLSFAHDEHTDLSYAYVISAQKMETVAVIKLPSRVPYGFHATYMTEREIQGQISNLA</sequence>
<dbReference type="InterPro" id="IPR004294">
    <property type="entry name" value="Carotenoid_Oase"/>
</dbReference>
<dbReference type="GO" id="GO:0046872">
    <property type="term" value="F:metal ion binding"/>
    <property type="evidence" value="ECO:0007669"/>
    <property type="project" value="UniProtKB-KW"/>
</dbReference>
<keyword evidence="2 8" id="KW-0479">Metal-binding</keyword>
<organism evidence="9 10">
    <name type="scientific">Lithospermum erythrorhizon</name>
    <name type="common">Purple gromwell</name>
    <name type="synonym">Lithospermum officinale var. erythrorhizon</name>
    <dbReference type="NCBI Taxonomy" id="34254"/>
    <lineage>
        <taxon>Eukaryota</taxon>
        <taxon>Viridiplantae</taxon>
        <taxon>Streptophyta</taxon>
        <taxon>Embryophyta</taxon>
        <taxon>Tracheophyta</taxon>
        <taxon>Spermatophyta</taxon>
        <taxon>Magnoliopsida</taxon>
        <taxon>eudicotyledons</taxon>
        <taxon>Gunneridae</taxon>
        <taxon>Pentapetalae</taxon>
        <taxon>asterids</taxon>
        <taxon>lamiids</taxon>
        <taxon>Boraginales</taxon>
        <taxon>Boraginaceae</taxon>
        <taxon>Boraginoideae</taxon>
        <taxon>Lithospermeae</taxon>
        <taxon>Lithospermum</taxon>
    </lineage>
</organism>
<evidence type="ECO:0000256" key="8">
    <source>
        <dbReference type="PIRSR" id="PIRSR604294-1"/>
    </source>
</evidence>
<feature type="binding site" evidence="8">
    <location>
        <position position="236"/>
    </location>
    <ligand>
        <name>Fe cation</name>
        <dbReference type="ChEBI" id="CHEBI:24875"/>
        <note>catalytic</note>
    </ligand>
</feature>
<gene>
    <name evidence="9" type="ORF">LIER_38937</name>
</gene>
<evidence type="ECO:0000256" key="3">
    <source>
        <dbReference type="ARBA" id="ARBA00022964"/>
    </source>
</evidence>
<comment type="similarity">
    <text evidence="1">Belongs to the carotenoid oxygenase family.</text>
</comment>
<comment type="caution">
    <text evidence="9">The sequence shown here is derived from an EMBL/GenBank/DDBJ whole genome shotgun (WGS) entry which is preliminary data.</text>
</comment>
<keyword evidence="5 8" id="KW-0408">Iron</keyword>
<evidence type="ECO:0000313" key="9">
    <source>
        <dbReference type="EMBL" id="GAA0159859.1"/>
    </source>
</evidence>
<dbReference type="EC" id="1.14.99.n4" evidence="6"/>
<dbReference type="GO" id="GO:0009570">
    <property type="term" value="C:chloroplast stroma"/>
    <property type="evidence" value="ECO:0007669"/>
    <property type="project" value="TreeGrafter"/>
</dbReference>
<keyword evidence="4" id="KW-0560">Oxidoreductase</keyword>
<evidence type="ECO:0000313" key="10">
    <source>
        <dbReference type="Proteomes" id="UP001454036"/>
    </source>
</evidence>
<name>A0AAV3Q723_LITER</name>
<dbReference type="AlphaFoldDB" id="A0AAV3Q723"/>
<evidence type="ECO:0000256" key="5">
    <source>
        <dbReference type="ARBA" id="ARBA00023004"/>
    </source>
</evidence>